<feature type="region of interest" description="Disordered" evidence="1">
    <location>
        <begin position="123"/>
        <end position="229"/>
    </location>
</feature>
<evidence type="ECO:0000256" key="1">
    <source>
        <dbReference type="SAM" id="MobiDB-lite"/>
    </source>
</evidence>
<comment type="caution">
    <text evidence="3">The sequence shown here is derived from an EMBL/GenBank/DDBJ whole genome shotgun (WGS) entry which is preliminary data.</text>
</comment>
<dbReference type="PROSITE" id="PS51912">
    <property type="entry name" value="DMAP1_BIND"/>
    <property type="match status" value="1"/>
</dbReference>
<sequence>MTGERGISMTCKENLEFRASPSDRAVAAAAVADVEMLRLPSDVRERLAQLELELSEGDITQKGYDKKRQQLLAPFVNSQTNGGKATASPKTKAHRRHQRRLTRDESRFHSEIRAEAVQQALAEYSQGKKERPSILQPIKRRGVAESAKCATNRFSESSSEEESLLGSTERSKGTASSRSRSLSDRRNNDLTDVSRSSRQSLRAPPPDVTSGAATTEAFVRKDRQRQQKECIEQGPAANEMAAPLEVGNEGTTLAEDVVYANTVNAPIAFADPSQQDYQNAIIPLKPAKVSLKIQQLLHSLQGHLFEGIPRERSAL</sequence>
<dbReference type="STRING" id="6265.A0A0B2VC64"/>
<keyword evidence="4" id="KW-1185">Reference proteome</keyword>
<feature type="domain" description="DMAP1-binding" evidence="2">
    <location>
        <begin position="35"/>
        <end position="146"/>
    </location>
</feature>
<dbReference type="OrthoDB" id="263283at2759"/>
<name>A0A0B2VC64_TOXCA</name>
<dbReference type="SMART" id="SM01137">
    <property type="entry name" value="DMAP_binding"/>
    <property type="match status" value="1"/>
</dbReference>
<dbReference type="Pfam" id="PF06464">
    <property type="entry name" value="DMAP_binding"/>
    <property type="match status" value="1"/>
</dbReference>
<dbReference type="Proteomes" id="UP000031036">
    <property type="component" value="Unassembled WGS sequence"/>
</dbReference>
<evidence type="ECO:0000313" key="4">
    <source>
        <dbReference type="Proteomes" id="UP000031036"/>
    </source>
</evidence>
<protein>
    <submittedName>
        <fullName evidence="3">Disco-interacting protein 2-like protein B-A</fullName>
    </submittedName>
</protein>
<feature type="compositionally biased region" description="Polar residues" evidence="1">
    <location>
        <begin position="191"/>
        <end position="200"/>
    </location>
</feature>
<feature type="compositionally biased region" description="Basic and acidic residues" evidence="1">
    <location>
        <begin position="218"/>
        <end position="229"/>
    </location>
</feature>
<dbReference type="AlphaFoldDB" id="A0A0B2VC64"/>
<feature type="compositionally biased region" description="Basic residues" evidence="1">
    <location>
        <begin position="91"/>
        <end position="100"/>
    </location>
</feature>
<feature type="region of interest" description="Disordered" evidence="1">
    <location>
        <begin position="78"/>
        <end position="110"/>
    </location>
</feature>
<reference evidence="3 4" key="1">
    <citation type="submission" date="2014-11" db="EMBL/GenBank/DDBJ databases">
        <title>Genetic blueprint of the zoonotic pathogen Toxocara canis.</title>
        <authorList>
            <person name="Zhu X.-Q."/>
            <person name="Korhonen P.K."/>
            <person name="Cai H."/>
            <person name="Young N.D."/>
            <person name="Nejsum P."/>
            <person name="von Samson-Himmelstjerna G."/>
            <person name="Boag P.R."/>
            <person name="Tan P."/>
            <person name="Li Q."/>
            <person name="Min J."/>
            <person name="Yang Y."/>
            <person name="Wang X."/>
            <person name="Fang X."/>
            <person name="Hall R.S."/>
            <person name="Hofmann A."/>
            <person name="Sternberg P.W."/>
            <person name="Jex A.R."/>
            <person name="Gasser R.B."/>
        </authorList>
    </citation>
    <scope>NUCLEOTIDE SEQUENCE [LARGE SCALE GENOMIC DNA]</scope>
    <source>
        <strain evidence="3">PN_DK_2014</strain>
    </source>
</reference>
<evidence type="ECO:0000313" key="3">
    <source>
        <dbReference type="EMBL" id="KHN79093.1"/>
    </source>
</evidence>
<gene>
    <name evidence="3" type="primary">dip2ba</name>
    <name evidence="3" type="ORF">Tcan_11138</name>
</gene>
<dbReference type="EMBL" id="JPKZ01001948">
    <property type="protein sequence ID" value="KHN79093.1"/>
    <property type="molecule type" value="Genomic_DNA"/>
</dbReference>
<proteinExistence type="predicted"/>
<dbReference type="InterPro" id="IPR010506">
    <property type="entry name" value="DMAP1-bd"/>
</dbReference>
<feature type="compositionally biased region" description="Basic and acidic residues" evidence="1">
    <location>
        <begin position="101"/>
        <end position="110"/>
    </location>
</feature>
<accession>A0A0B2VC64</accession>
<organism evidence="3 4">
    <name type="scientific">Toxocara canis</name>
    <name type="common">Canine roundworm</name>
    <dbReference type="NCBI Taxonomy" id="6265"/>
    <lineage>
        <taxon>Eukaryota</taxon>
        <taxon>Metazoa</taxon>
        <taxon>Ecdysozoa</taxon>
        <taxon>Nematoda</taxon>
        <taxon>Chromadorea</taxon>
        <taxon>Rhabditida</taxon>
        <taxon>Spirurina</taxon>
        <taxon>Ascaridomorpha</taxon>
        <taxon>Ascaridoidea</taxon>
        <taxon>Toxocaridae</taxon>
        <taxon>Toxocara</taxon>
    </lineage>
</organism>
<evidence type="ECO:0000259" key="2">
    <source>
        <dbReference type="PROSITE" id="PS51912"/>
    </source>
</evidence>